<dbReference type="InterPro" id="IPR005130">
    <property type="entry name" value="Ser_deHydtase-like_asu"/>
</dbReference>
<dbReference type="Gene3D" id="3.30.1330.90">
    <property type="entry name" value="D-3-phosphoglycerate dehydrogenase, domain 3"/>
    <property type="match status" value="1"/>
</dbReference>
<name>A0A7R8ZVL5_9CRUS</name>
<organism evidence="11">
    <name type="scientific">Cyprideis torosa</name>
    <dbReference type="NCBI Taxonomy" id="163714"/>
    <lineage>
        <taxon>Eukaryota</taxon>
        <taxon>Metazoa</taxon>
        <taxon>Ecdysozoa</taxon>
        <taxon>Arthropoda</taxon>
        <taxon>Crustacea</taxon>
        <taxon>Oligostraca</taxon>
        <taxon>Ostracoda</taxon>
        <taxon>Podocopa</taxon>
        <taxon>Podocopida</taxon>
        <taxon>Cytherocopina</taxon>
        <taxon>Cytheroidea</taxon>
        <taxon>Cytherideidae</taxon>
        <taxon>Cyprideis</taxon>
    </lineage>
</organism>
<feature type="domain" description="Serine dehydratase-like alpha subunit" evidence="9">
    <location>
        <begin position="9"/>
        <end position="105"/>
    </location>
</feature>
<evidence type="ECO:0000256" key="7">
    <source>
        <dbReference type="ARBA" id="ARBA00023014"/>
    </source>
</evidence>
<dbReference type="SUPFAM" id="SSF143548">
    <property type="entry name" value="Serine metabolism enzymes domain"/>
    <property type="match status" value="1"/>
</dbReference>
<evidence type="ECO:0000256" key="6">
    <source>
        <dbReference type="ARBA" id="ARBA00023004"/>
    </source>
</evidence>
<dbReference type="GO" id="GO:0051539">
    <property type="term" value="F:4 iron, 4 sulfur cluster binding"/>
    <property type="evidence" value="ECO:0007669"/>
    <property type="project" value="UniProtKB-KW"/>
</dbReference>
<reference evidence="11" key="1">
    <citation type="submission" date="2020-11" db="EMBL/GenBank/DDBJ databases">
        <authorList>
            <person name="Tran Van P."/>
        </authorList>
    </citation>
    <scope>NUCLEOTIDE SEQUENCE</scope>
</reference>
<evidence type="ECO:0000256" key="8">
    <source>
        <dbReference type="ARBA" id="ARBA00023239"/>
    </source>
</evidence>
<comment type="cofactor">
    <cofactor evidence="1">
        <name>[4Fe-4S] cluster</name>
        <dbReference type="ChEBI" id="CHEBI:49883"/>
    </cofactor>
</comment>
<dbReference type="InterPro" id="IPR051318">
    <property type="entry name" value="Fe-S_L-Ser"/>
</dbReference>
<comment type="pathway">
    <text evidence="2">Carbohydrate biosynthesis; gluconeogenesis.</text>
</comment>
<feature type="domain" description="Serine dehydratase beta chain" evidence="10">
    <location>
        <begin position="131"/>
        <end position="196"/>
    </location>
</feature>
<keyword evidence="3" id="KW-0312">Gluconeogenesis</keyword>
<sequence>MRASLLAGLQAEGSLPGGLGLKRRAKKLRQCLCQKGSAATVSDWLCVYAFAVSEENAAGHAVVTAPTNGAAGVIPALLYYAVSHLDASSEDIRTFLLTAAAIAQFQGPRLAARGKSVPHLIGHDVEDIVLNLKKERFLGENSQLVFLPEEDIVFDLGDPLPQHPNGMIFQVLSEDGDILLSDTCFSIGGGFLCRAEELEEDEQSFVDTMKKNYPYPFDSSKKMIEMSRESGHTVAEMKLANEGVELGEAGTKERLDTIWEVMRASLLAGLQAEGSLPGGLGLKRRAKKLRQCLCQKGSAATVSDWLCVYAFAVSEENAAGHAVVTAPTNGAA</sequence>
<dbReference type="GO" id="GO:0006094">
    <property type="term" value="P:gluconeogenesis"/>
    <property type="evidence" value="ECO:0007669"/>
    <property type="project" value="UniProtKB-KW"/>
</dbReference>
<dbReference type="GO" id="GO:0046872">
    <property type="term" value="F:metal ion binding"/>
    <property type="evidence" value="ECO:0007669"/>
    <property type="project" value="UniProtKB-KW"/>
</dbReference>
<evidence type="ECO:0000313" key="11">
    <source>
        <dbReference type="EMBL" id="CAD7238177.1"/>
    </source>
</evidence>
<dbReference type="OrthoDB" id="192663at2759"/>
<dbReference type="PANTHER" id="PTHR30182:SF1">
    <property type="entry name" value="L-SERINE DEHYDRATASE 1"/>
    <property type="match status" value="1"/>
</dbReference>
<accession>A0A7R8ZVL5</accession>
<keyword evidence="8" id="KW-0456">Lyase</keyword>
<evidence type="ECO:0000256" key="3">
    <source>
        <dbReference type="ARBA" id="ARBA00022432"/>
    </source>
</evidence>
<dbReference type="Pfam" id="PF03313">
    <property type="entry name" value="SDH_alpha"/>
    <property type="match status" value="2"/>
</dbReference>
<feature type="domain" description="Serine dehydratase-like alpha subunit" evidence="9">
    <location>
        <begin position="231"/>
        <end position="332"/>
    </location>
</feature>
<dbReference type="InterPro" id="IPR005131">
    <property type="entry name" value="Ser_deHydtase_bsu"/>
</dbReference>
<dbReference type="PANTHER" id="PTHR30182">
    <property type="entry name" value="L-SERINE DEHYDRATASE"/>
    <property type="match status" value="1"/>
</dbReference>
<proteinExistence type="predicted"/>
<keyword evidence="5" id="KW-0479">Metal-binding</keyword>
<dbReference type="EMBL" id="OB697416">
    <property type="protein sequence ID" value="CAD7238177.1"/>
    <property type="molecule type" value="Genomic_DNA"/>
</dbReference>
<evidence type="ECO:0000256" key="2">
    <source>
        <dbReference type="ARBA" id="ARBA00004742"/>
    </source>
</evidence>
<protein>
    <submittedName>
        <fullName evidence="11">Uncharacterized protein</fullName>
    </submittedName>
</protein>
<dbReference type="GO" id="GO:0003941">
    <property type="term" value="F:L-serine ammonia-lyase activity"/>
    <property type="evidence" value="ECO:0007669"/>
    <property type="project" value="InterPro"/>
</dbReference>
<evidence type="ECO:0000259" key="9">
    <source>
        <dbReference type="Pfam" id="PF03313"/>
    </source>
</evidence>
<evidence type="ECO:0000256" key="1">
    <source>
        <dbReference type="ARBA" id="ARBA00001966"/>
    </source>
</evidence>
<dbReference type="Pfam" id="PF03315">
    <property type="entry name" value="SDH_beta"/>
    <property type="match status" value="1"/>
</dbReference>
<dbReference type="AlphaFoldDB" id="A0A7R8ZVL5"/>
<gene>
    <name evidence="11" type="ORF">CTOB1V02_LOCUS15992</name>
</gene>
<keyword evidence="6" id="KW-0408">Iron</keyword>
<feature type="non-terminal residue" evidence="11">
    <location>
        <position position="332"/>
    </location>
</feature>
<evidence type="ECO:0000256" key="5">
    <source>
        <dbReference type="ARBA" id="ARBA00022723"/>
    </source>
</evidence>
<evidence type="ECO:0000256" key="4">
    <source>
        <dbReference type="ARBA" id="ARBA00022485"/>
    </source>
</evidence>
<keyword evidence="4" id="KW-0004">4Fe-4S</keyword>
<dbReference type="InterPro" id="IPR029009">
    <property type="entry name" value="ASB_dom_sf"/>
</dbReference>
<evidence type="ECO:0000259" key="10">
    <source>
        <dbReference type="Pfam" id="PF03315"/>
    </source>
</evidence>
<keyword evidence="7" id="KW-0411">Iron-sulfur</keyword>